<evidence type="ECO:0000313" key="2">
    <source>
        <dbReference type="EMBL" id="CVL06836.1"/>
    </source>
</evidence>
<proteinExistence type="predicted"/>
<sequence>MDHLLSTKSALQQALAGAKSAIAGLSTAPGEGKGPKEGSEPPAHSESSNGLSDSQIQHRPSKASVNIDREDAPADESLDPRYQPDKWIRPKPWRSYCVSCGLLFRAAGLTGDDEAVKYPMFVLRHHNASECVAGEPCEAGHWTLFHDCVAPGVEGCVDLQLLCTRTKLFKKQMGYCTCRDFSEDDDSITMTPRKLFNDLLPDFRSVKSAGYQVVVFRLVESWENEDFDRWAYAGVWMDIHGCLVGDRDELARLRGMTCAIVYHIRPPTDAHELDSGYK</sequence>
<protein>
    <submittedName>
        <fullName evidence="2">Uncharacterized protein</fullName>
    </submittedName>
</protein>
<feature type="compositionally biased region" description="Polar residues" evidence="1">
    <location>
        <begin position="45"/>
        <end position="58"/>
    </location>
</feature>
<keyword evidence="3" id="KW-1185">Reference proteome</keyword>
<dbReference type="GeneID" id="65091181"/>
<evidence type="ECO:0000256" key="1">
    <source>
        <dbReference type="SAM" id="MobiDB-lite"/>
    </source>
</evidence>
<name>A0A1L7UI59_FUSMA</name>
<feature type="compositionally biased region" description="Basic and acidic residues" evidence="1">
    <location>
        <begin position="67"/>
        <end position="83"/>
    </location>
</feature>
<feature type="region of interest" description="Disordered" evidence="1">
    <location>
        <begin position="16"/>
        <end position="83"/>
    </location>
</feature>
<comment type="caution">
    <text evidence="2">The sequence shown here is derived from an EMBL/GenBank/DDBJ whole genome shotgun (WGS) entry which is preliminary data.</text>
</comment>
<dbReference type="VEuPathDB" id="FungiDB:FMAN_11931"/>
<accession>A0A1L7UI59</accession>
<dbReference type="AlphaFoldDB" id="A0A1L7UI59"/>
<gene>
    <name evidence="2" type="ORF">FMAN_11931</name>
</gene>
<evidence type="ECO:0000313" key="3">
    <source>
        <dbReference type="Proteomes" id="UP000184255"/>
    </source>
</evidence>
<dbReference type="Proteomes" id="UP000184255">
    <property type="component" value="Unassembled WGS sequence"/>
</dbReference>
<dbReference type="RefSeq" id="XP_041690117.1">
    <property type="nucleotide sequence ID" value="XM_041824659.1"/>
</dbReference>
<organism evidence="2 3">
    <name type="scientific">Fusarium mangiferae</name>
    <name type="common">Mango malformation disease fungus</name>
    <dbReference type="NCBI Taxonomy" id="192010"/>
    <lineage>
        <taxon>Eukaryota</taxon>
        <taxon>Fungi</taxon>
        <taxon>Dikarya</taxon>
        <taxon>Ascomycota</taxon>
        <taxon>Pezizomycotina</taxon>
        <taxon>Sordariomycetes</taxon>
        <taxon>Hypocreomycetidae</taxon>
        <taxon>Hypocreales</taxon>
        <taxon>Nectriaceae</taxon>
        <taxon>Fusarium</taxon>
        <taxon>Fusarium fujikuroi species complex</taxon>
    </lineage>
</organism>
<reference evidence="3" key="1">
    <citation type="journal article" date="2016" name="Genome Biol. Evol.">
        <title>Comparative 'omics' of the Fusarium fujikuroi species complex highlights differences in genetic potential and metabolite synthesis.</title>
        <authorList>
            <person name="Niehaus E.-M."/>
            <person name="Muensterkoetter M."/>
            <person name="Proctor R.H."/>
            <person name="Brown D.W."/>
            <person name="Sharon A."/>
            <person name="Idan Y."/>
            <person name="Oren-Young L."/>
            <person name="Sieber C.M."/>
            <person name="Novak O."/>
            <person name="Pencik A."/>
            <person name="Tarkowska D."/>
            <person name="Hromadova K."/>
            <person name="Freeman S."/>
            <person name="Maymon M."/>
            <person name="Elazar M."/>
            <person name="Youssef S.A."/>
            <person name="El-Shabrawy E.S.M."/>
            <person name="Shalaby A.B.A."/>
            <person name="Houterman P."/>
            <person name="Brock N.L."/>
            <person name="Burkhardt I."/>
            <person name="Tsavkelova E.A."/>
            <person name="Dickschat J.S."/>
            <person name="Galuszka P."/>
            <person name="Gueldener U."/>
            <person name="Tudzynski B."/>
        </authorList>
    </citation>
    <scope>NUCLEOTIDE SEQUENCE [LARGE SCALE GENOMIC DNA]</scope>
    <source>
        <strain evidence="3">MRC7560</strain>
    </source>
</reference>
<dbReference type="EMBL" id="FCQH01000018">
    <property type="protein sequence ID" value="CVL06836.1"/>
    <property type="molecule type" value="Genomic_DNA"/>
</dbReference>